<evidence type="ECO:0000256" key="2">
    <source>
        <dbReference type="SAM" id="SignalP"/>
    </source>
</evidence>
<gene>
    <name evidence="3" type="ORF">AFUS01_LOCUS20070</name>
</gene>
<feature type="compositionally biased region" description="Polar residues" evidence="1">
    <location>
        <begin position="208"/>
        <end position="228"/>
    </location>
</feature>
<evidence type="ECO:0000313" key="4">
    <source>
        <dbReference type="Proteomes" id="UP000708208"/>
    </source>
</evidence>
<sequence>MARILVLLLLSQTILASNNETDVDSPEVEIKNSTYRDPRNGILGLYFNPNDPLSRLAASAWTKLVNRFPNLNPPIPWSIQTTTATTTTPPTTVTTTEATTEEPTISTSKSSIVVPSPNPPVVHPGSITVPPYLQTIWNTLHPQLYPAYPPNPNLAFQKPVNPGLHYPLSPVPYPQEQTNQNFHHTNEPNIGTNPGINLIPNYFPQTAGFPSQQGGSNQGTNFLPSQNPLFPSFDVNQVVPQINNPLIPSGQNPLLQYPSQQQNRPNENIGNRPSNQIPGQQQNPQNIPGPNQQGFSQSQGAYNQQGLVQQPGMLAQQGINQQSGALQPQNLNPQPGLLHQQGFNQQSSALQPQNLIPKPGLLHQQGFNQQPGALQPQNFIPQQGNFQNRPRPDQPTLLREEVLDALKEIVREEFLGNFNIFLNTNQTDLRTENRGNYTLLVPSIVDEASNSTVHMLPYHFPVFVIPFESFQDSDNSTFQIGSAGNSI</sequence>
<reference evidence="3" key="1">
    <citation type="submission" date="2021-06" db="EMBL/GenBank/DDBJ databases">
        <authorList>
            <person name="Hodson N. C."/>
            <person name="Mongue J. A."/>
            <person name="Jaron S. K."/>
        </authorList>
    </citation>
    <scope>NUCLEOTIDE SEQUENCE</scope>
</reference>
<organism evidence="3 4">
    <name type="scientific">Allacma fusca</name>
    <dbReference type="NCBI Taxonomy" id="39272"/>
    <lineage>
        <taxon>Eukaryota</taxon>
        <taxon>Metazoa</taxon>
        <taxon>Ecdysozoa</taxon>
        <taxon>Arthropoda</taxon>
        <taxon>Hexapoda</taxon>
        <taxon>Collembola</taxon>
        <taxon>Symphypleona</taxon>
        <taxon>Sminthuridae</taxon>
        <taxon>Allacma</taxon>
    </lineage>
</organism>
<evidence type="ECO:0000313" key="3">
    <source>
        <dbReference type="EMBL" id="CAG7731483.1"/>
    </source>
</evidence>
<dbReference type="AlphaFoldDB" id="A0A8J2K1I7"/>
<evidence type="ECO:0000256" key="1">
    <source>
        <dbReference type="SAM" id="MobiDB-lite"/>
    </source>
</evidence>
<feature type="compositionally biased region" description="Polar residues" evidence="1">
    <location>
        <begin position="365"/>
        <end position="388"/>
    </location>
</feature>
<feature type="compositionally biased region" description="Low complexity" evidence="1">
    <location>
        <begin position="275"/>
        <end position="294"/>
    </location>
</feature>
<feature type="region of interest" description="Disordered" evidence="1">
    <location>
        <begin position="353"/>
        <end position="393"/>
    </location>
</feature>
<name>A0A8J2K1I7_9HEXA</name>
<keyword evidence="2" id="KW-0732">Signal</keyword>
<comment type="caution">
    <text evidence="3">The sequence shown here is derived from an EMBL/GenBank/DDBJ whole genome shotgun (WGS) entry which is preliminary data.</text>
</comment>
<proteinExistence type="predicted"/>
<feature type="region of interest" description="Disordered" evidence="1">
    <location>
        <begin position="76"/>
        <end position="112"/>
    </location>
</feature>
<feature type="chain" id="PRO_5035214215" evidence="2">
    <location>
        <begin position="17"/>
        <end position="487"/>
    </location>
</feature>
<protein>
    <submittedName>
        <fullName evidence="3">Uncharacterized protein</fullName>
    </submittedName>
</protein>
<feature type="compositionally biased region" description="Low complexity" evidence="1">
    <location>
        <begin position="81"/>
        <end position="112"/>
    </location>
</feature>
<feature type="region of interest" description="Disordered" evidence="1">
    <location>
        <begin position="244"/>
        <end position="299"/>
    </location>
</feature>
<feature type="signal peptide" evidence="2">
    <location>
        <begin position="1"/>
        <end position="16"/>
    </location>
</feature>
<feature type="region of interest" description="Disordered" evidence="1">
    <location>
        <begin position="201"/>
        <end position="228"/>
    </location>
</feature>
<accession>A0A8J2K1I7</accession>
<dbReference type="EMBL" id="CAJVCH010213597">
    <property type="protein sequence ID" value="CAG7731483.1"/>
    <property type="molecule type" value="Genomic_DNA"/>
</dbReference>
<keyword evidence="4" id="KW-1185">Reference proteome</keyword>
<feature type="compositionally biased region" description="Polar residues" evidence="1">
    <location>
        <begin position="244"/>
        <end position="274"/>
    </location>
</feature>
<dbReference type="Proteomes" id="UP000708208">
    <property type="component" value="Unassembled WGS sequence"/>
</dbReference>